<feature type="compositionally biased region" description="Basic and acidic residues" evidence="1">
    <location>
        <begin position="811"/>
        <end position="822"/>
    </location>
</feature>
<feature type="region of interest" description="Disordered" evidence="1">
    <location>
        <begin position="228"/>
        <end position="265"/>
    </location>
</feature>
<dbReference type="PANTHER" id="PTHR33167:SF4">
    <property type="entry name" value="TRANSCRIPTION FACTOR, PUTATIVE (DUF863)-RELATED"/>
    <property type="match status" value="1"/>
</dbReference>
<feature type="compositionally biased region" description="Polar residues" evidence="1">
    <location>
        <begin position="1025"/>
        <end position="1039"/>
    </location>
</feature>
<feature type="compositionally biased region" description="Pro residues" evidence="1">
    <location>
        <begin position="449"/>
        <end position="461"/>
    </location>
</feature>
<feature type="region of interest" description="Disordered" evidence="1">
    <location>
        <begin position="551"/>
        <end position="659"/>
    </location>
</feature>
<feature type="compositionally biased region" description="Basic and acidic residues" evidence="1">
    <location>
        <begin position="573"/>
        <end position="588"/>
    </location>
</feature>
<feature type="region of interest" description="Disordered" evidence="1">
    <location>
        <begin position="279"/>
        <end position="299"/>
    </location>
</feature>
<feature type="compositionally biased region" description="Basic and acidic residues" evidence="1">
    <location>
        <begin position="744"/>
        <end position="768"/>
    </location>
</feature>
<sequence>MEMVRKIILEQEAQFRQQVQELHRVYRVQKLLLQDLRPPRAIDSSRLELASGYDCSGKKSDAKPRRRTFDLELPAEEYMDVEMEEPSSNATTTTTTANNNNNSSAACDLVSRLSAAAAATAATAAPAPAMNSVKNLDSSAAVHEKVGSQQQIGWNSGRDGESEIFQMIKRAKSSGSDGGGGGGGGGFKQQQQQVLPCVTQGILGGIWGYGFDNTGGAQALRNAAAAAVEKSRAPPNGFHLAASDKVSKPQQQQQQQQQEVLSTNSKAAENQHVVFLEPGPNNRFAAENGKGLGGSSSSSSGIENLNPFFASAAAAAMERGPSAEDNGKFFGASLGGLQNHVSYSSQGILIPSTNMARREPVPPPSSSSSSSSAFMEASPGGLGLWWKSNSNYYHQPQQPQYQQVAVLQAGTPAQSVQVAWQGGSGFATTSPSPSSHQQQHHHAAVLGVVPPPPPPAAPPPASYASNNNKEESGGGSGCWLKGASSNASTAPSPGFLYSASTPPKPPFKKPPKLILDGATMELKLAPLDRDGPPVVGLLRQHGDETAAAALVVATDQRKRGDSTESPVNGSEVAKLEAGEPKDESKPKGLDLNPPGGLGLSSSDKPNSGLLDVVKAIKQDAQVVERDEVLQERRGGSRDETDLGRCEEAPSCSCSQPGCPICDTGSVEDVQVKQRSGKIEKVAVRSSSEQQQQQQHHKAREEVRDSAEPPAAPPTSSKKRRFKLVSSKDLLATRESDNATTNGKKRPDAIAEELDSRTGELSRDGEGEKKKRKHLVNPKSLKSSSSSKSHSSHQGLKEKESSTLKASPSVSRHKEKDKDKDKAGSNGYSFLADNPDDGANLAAEILVSLAPAKRDHVQPEKNGDSGVLRLHHKSKRRLIETLPTGVANHAAPPAAAAAAPPKPSPAVAEPVKDESKKKKKKKKSKNSKTIVAKFQESVVAAEDPPKASFKSVKVALTQCEGGGGGGGGGNGGAATEAPKSSSKIKKKLVTKKQQQQQQQQNHHQQHQHHTPSSRSSKSSAGAARDLSSTTNITKAVNSSSKPRDHRDGGGHAHPHHETKRISSASSNYGSNNSTSEQESLDRLSQQQQQQNSGENSSEEIMGKESDEFEEWSRRSWGPAARRKRMRRSRPGL</sequence>
<feature type="compositionally biased region" description="Gly residues" evidence="1">
    <location>
        <begin position="959"/>
        <end position="971"/>
    </location>
</feature>
<protein>
    <submittedName>
        <fullName evidence="2">Uncharacterized protein</fullName>
    </submittedName>
</protein>
<feature type="compositionally biased region" description="Low complexity" evidence="1">
    <location>
        <begin position="990"/>
        <end position="1001"/>
    </location>
</feature>
<dbReference type="Gramene" id="EFJ26252">
    <property type="protein sequence ID" value="EFJ26252"/>
    <property type="gene ID" value="SELMODRAFT_413433"/>
</dbReference>
<reference evidence="2 3" key="1">
    <citation type="journal article" date="2011" name="Science">
        <title>The Selaginella genome identifies genetic changes associated with the evolution of vascular plants.</title>
        <authorList>
            <person name="Banks J.A."/>
            <person name="Nishiyama T."/>
            <person name="Hasebe M."/>
            <person name="Bowman J.L."/>
            <person name="Gribskov M."/>
            <person name="dePamphilis C."/>
            <person name="Albert V.A."/>
            <person name="Aono N."/>
            <person name="Aoyama T."/>
            <person name="Ambrose B.A."/>
            <person name="Ashton N.W."/>
            <person name="Axtell M.J."/>
            <person name="Barker E."/>
            <person name="Barker M.S."/>
            <person name="Bennetzen J.L."/>
            <person name="Bonawitz N.D."/>
            <person name="Chapple C."/>
            <person name="Cheng C."/>
            <person name="Correa L.G."/>
            <person name="Dacre M."/>
            <person name="DeBarry J."/>
            <person name="Dreyer I."/>
            <person name="Elias M."/>
            <person name="Engstrom E.M."/>
            <person name="Estelle M."/>
            <person name="Feng L."/>
            <person name="Finet C."/>
            <person name="Floyd S.K."/>
            <person name="Frommer W.B."/>
            <person name="Fujita T."/>
            <person name="Gramzow L."/>
            <person name="Gutensohn M."/>
            <person name="Harholt J."/>
            <person name="Hattori M."/>
            <person name="Heyl A."/>
            <person name="Hirai T."/>
            <person name="Hiwatashi Y."/>
            <person name="Ishikawa M."/>
            <person name="Iwata M."/>
            <person name="Karol K.G."/>
            <person name="Koehler B."/>
            <person name="Kolukisaoglu U."/>
            <person name="Kubo M."/>
            <person name="Kurata T."/>
            <person name="Lalonde S."/>
            <person name="Li K."/>
            <person name="Li Y."/>
            <person name="Litt A."/>
            <person name="Lyons E."/>
            <person name="Manning G."/>
            <person name="Maruyama T."/>
            <person name="Michael T.P."/>
            <person name="Mikami K."/>
            <person name="Miyazaki S."/>
            <person name="Morinaga S."/>
            <person name="Murata T."/>
            <person name="Mueller-Roeber B."/>
            <person name="Nelson D.R."/>
            <person name="Obara M."/>
            <person name="Oguri Y."/>
            <person name="Olmstead R.G."/>
            <person name="Onodera N."/>
            <person name="Petersen B.L."/>
            <person name="Pils B."/>
            <person name="Prigge M."/>
            <person name="Rensing S.A."/>
            <person name="Riano-Pachon D.M."/>
            <person name="Roberts A.W."/>
            <person name="Sato Y."/>
            <person name="Scheller H.V."/>
            <person name="Schulz B."/>
            <person name="Schulz C."/>
            <person name="Shakirov E.V."/>
            <person name="Shibagaki N."/>
            <person name="Shinohara N."/>
            <person name="Shippen D.E."/>
            <person name="Soerensen I."/>
            <person name="Sotooka R."/>
            <person name="Sugimoto N."/>
            <person name="Sugita M."/>
            <person name="Sumikawa N."/>
            <person name="Tanurdzic M."/>
            <person name="Theissen G."/>
            <person name="Ulvskov P."/>
            <person name="Wakazuki S."/>
            <person name="Weng J.K."/>
            <person name="Willats W.W."/>
            <person name="Wipf D."/>
            <person name="Wolf P.G."/>
            <person name="Yang L."/>
            <person name="Zimmer A.D."/>
            <person name="Zhu Q."/>
            <person name="Mitros T."/>
            <person name="Hellsten U."/>
            <person name="Loque D."/>
            <person name="Otillar R."/>
            <person name="Salamov A."/>
            <person name="Schmutz J."/>
            <person name="Shapiro H."/>
            <person name="Lindquist E."/>
            <person name="Lucas S."/>
            <person name="Rokhsar D."/>
            <person name="Grigoriev I.V."/>
        </authorList>
    </citation>
    <scope>NUCLEOTIDE SEQUENCE [LARGE SCALE GENOMIC DNA]</scope>
</reference>
<dbReference type="EMBL" id="GL377585">
    <property type="protein sequence ID" value="EFJ26252.1"/>
    <property type="molecule type" value="Genomic_DNA"/>
</dbReference>
<feature type="compositionally biased region" description="Basic and acidic residues" evidence="1">
    <location>
        <begin position="614"/>
        <end position="647"/>
    </location>
</feature>
<feature type="region of interest" description="Disordered" evidence="1">
    <location>
        <begin position="849"/>
        <end position="1131"/>
    </location>
</feature>
<feature type="region of interest" description="Disordered" evidence="1">
    <location>
        <begin position="677"/>
        <end position="835"/>
    </location>
</feature>
<feature type="region of interest" description="Disordered" evidence="1">
    <location>
        <begin position="355"/>
        <end position="375"/>
    </location>
</feature>
<dbReference type="PANTHER" id="PTHR33167">
    <property type="entry name" value="TRANSCRIPTION FACTOR, PUTATIVE (DUF863)-RELATED"/>
    <property type="match status" value="1"/>
</dbReference>
<name>D8RPG0_SELML</name>
<feature type="region of interest" description="Disordered" evidence="1">
    <location>
        <begin position="424"/>
        <end position="485"/>
    </location>
</feature>
<evidence type="ECO:0000313" key="3">
    <source>
        <dbReference type="Proteomes" id="UP000001514"/>
    </source>
</evidence>
<feature type="compositionally biased region" description="Low complexity" evidence="1">
    <location>
        <begin position="886"/>
        <end position="908"/>
    </location>
</feature>
<feature type="compositionally biased region" description="Basic residues" evidence="1">
    <location>
        <begin position="1119"/>
        <end position="1131"/>
    </location>
</feature>
<dbReference type="KEGG" id="smo:SELMODRAFT_413433"/>
<dbReference type="InParanoid" id="D8RPG0"/>
<evidence type="ECO:0000256" key="1">
    <source>
        <dbReference type="SAM" id="MobiDB-lite"/>
    </source>
</evidence>
<evidence type="ECO:0000313" key="2">
    <source>
        <dbReference type="EMBL" id="EFJ26252.1"/>
    </source>
</evidence>
<feature type="compositionally biased region" description="Basic residues" evidence="1">
    <location>
        <begin position="916"/>
        <end position="925"/>
    </location>
</feature>
<dbReference type="OMA" id="WAISHEY"/>
<feature type="compositionally biased region" description="Basic and acidic residues" evidence="1">
    <location>
        <begin position="851"/>
        <end position="862"/>
    </location>
</feature>
<accession>D8RPG0</accession>
<keyword evidence="3" id="KW-1185">Reference proteome</keyword>
<feature type="compositionally biased region" description="Low complexity" evidence="1">
    <location>
        <begin position="1061"/>
        <end position="1098"/>
    </location>
</feature>
<feature type="compositionally biased region" description="Low complexity" evidence="1">
    <location>
        <begin position="778"/>
        <end position="792"/>
    </location>
</feature>
<feature type="compositionally biased region" description="Basic and acidic residues" evidence="1">
    <location>
        <begin position="1099"/>
        <end position="1112"/>
    </location>
</feature>
<dbReference type="Proteomes" id="UP000001514">
    <property type="component" value="Unassembled WGS sequence"/>
</dbReference>
<feature type="compositionally biased region" description="Basic and acidic residues" evidence="1">
    <location>
        <begin position="1040"/>
        <end position="1049"/>
    </location>
</feature>
<gene>
    <name evidence="2" type="ORF">SELMODRAFT_413433</name>
</gene>
<proteinExistence type="predicted"/>
<feature type="compositionally biased region" description="Low complexity" evidence="1">
    <location>
        <begin position="589"/>
        <end position="605"/>
    </location>
</feature>
<dbReference type="HOGENOM" id="CLU_279053_0_0_1"/>
<dbReference type="AlphaFoldDB" id="D8RPG0"/>
<dbReference type="OrthoDB" id="666348at2759"/>
<organism evidence="3">
    <name type="scientific">Selaginella moellendorffii</name>
    <name type="common">Spikemoss</name>
    <dbReference type="NCBI Taxonomy" id="88036"/>
    <lineage>
        <taxon>Eukaryota</taxon>
        <taxon>Viridiplantae</taxon>
        <taxon>Streptophyta</taxon>
        <taxon>Embryophyta</taxon>
        <taxon>Tracheophyta</taxon>
        <taxon>Lycopodiopsida</taxon>
        <taxon>Selaginellales</taxon>
        <taxon>Selaginellaceae</taxon>
        <taxon>Selaginella</taxon>
    </lineage>
</organism>